<keyword evidence="3" id="KW-1185">Reference proteome</keyword>
<organism evidence="2 3">
    <name type="scientific">Viridibacillus arenosi FSL R5-213</name>
    <dbReference type="NCBI Taxonomy" id="1227360"/>
    <lineage>
        <taxon>Bacteria</taxon>
        <taxon>Bacillati</taxon>
        <taxon>Bacillota</taxon>
        <taxon>Bacilli</taxon>
        <taxon>Bacillales</taxon>
        <taxon>Caryophanaceae</taxon>
        <taxon>Viridibacillus</taxon>
    </lineage>
</organism>
<dbReference type="EMBL" id="ASQA01000028">
    <property type="protein sequence ID" value="ETT84188.1"/>
    <property type="molecule type" value="Genomic_DNA"/>
</dbReference>
<dbReference type="RefSeq" id="WP_038185486.1">
    <property type="nucleotide sequence ID" value="NZ_ASQA01000028.1"/>
</dbReference>
<comment type="caution">
    <text evidence="2">The sequence shown here is derived from an EMBL/GenBank/DDBJ whole genome shotgun (WGS) entry which is preliminary data.</text>
</comment>
<keyword evidence="1" id="KW-0732">Signal</keyword>
<dbReference type="Proteomes" id="UP000019062">
    <property type="component" value="Unassembled WGS sequence"/>
</dbReference>
<sequence>MKKILLILVSAFILTSCQSKNDFYYKGDSNNWHAEVFTQKNGDQELKSYKIKYEGENLENLKNKDISFSFQSENSLQGPIIKKLSESGTLESNSPSSCGGCDFLNKDSEIIFTIEWNGEKEEFILKN</sequence>
<evidence type="ECO:0008006" key="4">
    <source>
        <dbReference type="Google" id="ProtNLM"/>
    </source>
</evidence>
<dbReference type="eggNOG" id="ENOG50338DP">
    <property type="taxonomic scope" value="Bacteria"/>
</dbReference>
<reference evidence="2 3" key="1">
    <citation type="journal article" date="2014" name="BMC Genomics">
        <title>Genomic comparison of sporeforming bacilli isolated from milk.</title>
        <authorList>
            <person name="Moreno Switt A.I."/>
            <person name="Andrus A.D."/>
            <person name="Ranieri M.L."/>
            <person name="Orsi R.H."/>
            <person name="Ivy R."/>
            <person name="den Bakker H.C."/>
            <person name="Martin N.H."/>
            <person name="Wiedmann M."/>
            <person name="Boor K.J."/>
        </authorList>
    </citation>
    <scope>NUCLEOTIDE SEQUENCE [LARGE SCALE GENOMIC DNA]</scope>
    <source>
        <strain evidence="2 3">FSL R5-213</strain>
    </source>
</reference>
<gene>
    <name evidence="2" type="ORF">C176_12508</name>
</gene>
<name>W4EUI7_9BACL</name>
<dbReference type="Pfam" id="PF08139">
    <property type="entry name" value="LPAM_1"/>
    <property type="match status" value="1"/>
</dbReference>
<dbReference type="InterPro" id="IPR012640">
    <property type="entry name" value="Membr_lipoprot_lipid_attach_CS"/>
</dbReference>
<proteinExistence type="predicted"/>
<dbReference type="PROSITE" id="PS51257">
    <property type="entry name" value="PROKAR_LIPOPROTEIN"/>
    <property type="match status" value="1"/>
</dbReference>
<accession>W4EUI7</accession>
<evidence type="ECO:0000256" key="1">
    <source>
        <dbReference type="ARBA" id="ARBA00022729"/>
    </source>
</evidence>
<evidence type="ECO:0000313" key="2">
    <source>
        <dbReference type="EMBL" id="ETT84188.1"/>
    </source>
</evidence>
<protein>
    <recommendedName>
        <fullName evidence="4">Lipoprotein</fullName>
    </recommendedName>
</protein>
<dbReference type="AlphaFoldDB" id="W4EUI7"/>
<evidence type="ECO:0000313" key="3">
    <source>
        <dbReference type="Proteomes" id="UP000019062"/>
    </source>
</evidence>